<evidence type="ECO:0000313" key="7">
    <source>
        <dbReference type="Proteomes" id="UP001227230"/>
    </source>
</evidence>
<dbReference type="Pfam" id="PF05938">
    <property type="entry name" value="Self-incomp_S1"/>
    <property type="match status" value="1"/>
</dbReference>
<gene>
    <name evidence="6" type="ORF">VitviT2T_006891</name>
</gene>
<dbReference type="EMBL" id="CP126652">
    <property type="protein sequence ID" value="WJZ87518.1"/>
    <property type="molecule type" value="Genomic_DNA"/>
</dbReference>
<evidence type="ECO:0000256" key="1">
    <source>
        <dbReference type="ARBA" id="ARBA00004613"/>
    </source>
</evidence>
<sequence>MASAMISSVAFSLADLTSRGIRAPFTMSMTMAFIVAAARTTGLGVATTPRCRKGPLVAVKTVEEIGEKDPSDFWKISKLRLWEPSAILDELQVIFDAKLMSLGNMAKGIFQSKPDITSSGETKDFGHGFFSQRREDETDKALILKVPFHIFRIRLRGRRIRGDSDWRHYNGTIDMVKEILTLKKMEKLISPEKIICEGNFNSNHVDHSVEREGRIGHEGIEELEHEFKGLVGSSSQPKAFIIFMSLKQSENFSGAEYDVRIVNGFTDNSSLALVIWCTSDNKDIGGRALQVGDDFSWSVKTNLWGATPFHCTMKWDATRKQFDAFQVQRDVQRCGPLRTCFWLVREDGFYFSNDQVNWKKDFSW</sequence>
<evidence type="ECO:0000256" key="4">
    <source>
        <dbReference type="ARBA" id="ARBA00022525"/>
    </source>
</evidence>
<evidence type="ECO:0000256" key="2">
    <source>
        <dbReference type="ARBA" id="ARBA00005581"/>
    </source>
</evidence>
<comment type="subcellular location">
    <subcellularLocation>
        <location evidence="1">Secreted</location>
    </subcellularLocation>
</comment>
<evidence type="ECO:0000256" key="5">
    <source>
        <dbReference type="ARBA" id="ARBA00022729"/>
    </source>
</evidence>
<protein>
    <recommendedName>
        <fullName evidence="8">S-protein homolog</fullName>
    </recommendedName>
</protein>
<evidence type="ECO:0008006" key="8">
    <source>
        <dbReference type="Google" id="ProtNLM"/>
    </source>
</evidence>
<keyword evidence="5" id="KW-0732">Signal</keyword>
<dbReference type="Proteomes" id="UP001227230">
    <property type="component" value="Chromosome 5"/>
</dbReference>
<dbReference type="PANTHER" id="PTHR31232:SF8">
    <property type="entry name" value="S-PROTEIN HOMOLOG"/>
    <property type="match status" value="1"/>
</dbReference>
<evidence type="ECO:0000313" key="6">
    <source>
        <dbReference type="EMBL" id="WJZ87518.1"/>
    </source>
</evidence>
<dbReference type="PANTHER" id="PTHR31232">
    <property type="match status" value="1"/>
</dbReference>
<comment type="similarity">
    <text evidence="2">Belongs to the plant self-incompatibility (S1) protein family.</text>
</comment>
<name>A0ABY9BY85_VITVI</name>
<evidence type="ECO:0000256" key="3">
    <source>
        <dbReference type="ARBA" id="ARBA00022471"/>
    </source>
</evidence>
<keyword evidence="4" id="KW-0964">Secreted</keyword>
<proteinExistence type="inferred from homology"/>
<keyword evidence="7" id="KW-1185">Reference proteome</keyword>
<reference evidence="6 7" key="1">
    <citation type="journal article" date="2023" name="Hortic Res">
        <title>The complete reference genome for grapevine (Vitis vinifera L.) genetics and breeding.</title>
        <authorList>
            <person name="Shi X."/>
            <person name="Cao S."/>
            <person name="Wang X."/>
            <person name="Huang S."/>
            <person name="Wang Y."/>
            <person name="Liu Z."/>
            <person name="Liu W."/>
            <person name="Leng X."/>
            <person name="Peng Y."/>
            <person name="Wang N."/>
            <person name="Wang Y."/>
            <person name="Ma Z."/>
            <person name="Xu X."/>
            <person name="Zhang F."/>
            <person name="Xue H."/>
            <person name="Zhong H."/>
            <person name="Wang Y."/>
            <person name="Zhang K."/>
            <person name="Velt A."/>
            <person name="Avia K."/>
            <person name="Holtgrawe D."/>
            <person name="Grimplet J."/>
            <person name="Matus J.T."/>
            <person name="Ware D."/>
            <person name="Wu X."/>
            <person name="Wang H."/>
            <person name="Liu C."/>
            <person name="Fang Y."/>
            <person name="Rustenholz C."/>
            <person name="Cheng Z."/>
            <person name="Xiao H."/>
            <person name="Zhou Y."/>
        </authorList>
    </citation>
    <scope>NUCLEOTIDE SEQUENCE [LARGE SCALE GENOMIC DNA]</scope>
    <source>
        <strain evidence="7">cv. Pinot noir / PN40024</strain>
        <tissue evidence="6">Leaf</tissue>
    </source>
</reference>
<organism evidence="6 7">
    <name type="scientific">Vitis vinifera</name>
    <name type="common">Grape</name>
    <dbReference type="NCBI Taxonomy" id="29760"/>
    <lineage>
        <taxon>Eukaryota</taxon>
        <taxon>Viridiplantae</taxon>
        <taxon>Streptophyta</taxon>
        <taxon>Embryophyta</taxon>
        <taxon>Tracheophyta</taxon>
        <taxon>Spermatophyta</taxon>
        <taxon>Magnoliopsida</taxon>
        <taxon>eudicotyledons</taxon>
        <taxon>Gunneridae</taxon>
        <taxon>Pentapetalae</taxon>
        <taxon>rosids</taxon>
        <taxon>Vitales</taxon>
        <taxon>Vitaceae</taxon>
        <taxon>Viteae</taxon>
        <taxon>Vitis</taxon>
    </lineage>
</organism>
<accession>A0ABY9BY85</accession>
<keyword evidence="3" id="KW-0713">Self-incompatibility</keyword>
<dbReference type="InterPro" id="IPR010264">
    <property type="entry name" value="Self-incomp_S1"/>
</dbReference>